<dbReference type="RefSeq" id="WP_100916962.1">
    <property type="nucleotide sequence ID" value="NZ_CP025057.1"/>
</dbReference>
<dbReference type="Proteomes" id="UP000231823">
    <property type="component" value="Chromosome"/>
</dbReference>
<organism evidence="1 2">
    <name type="scientific">Spiroplasma floricola 23-6</name>
    <dbReference type="NCBI Taxonomy" id="1336749"/>
    <lineage>
        <taxon>Bacteria</taxon>
        <taxon>Bacillati</taxon>
        <taxon>Mycoplasmatota</taxon>
        <taxon>Mollicutes</taxon>
        <taxon>Entomoplasmatales</taxon>
        <taxon>Spiroplasmataceae</taxon>
        <taxon>Spiroplasma</taxon>
    </lineage>
</organism>
<name>A0A2K8SFH5_9MOLU</name>
<gene>
    <name evidence="1" type="ORF">SFLOR_v1c09600</name>
</gene>
<evidence type="ECO:0000313" key="2">
    <source>
        <dbReference type="Proteomes" id="UP000231823"/>
    </source>
</evidence>
<keyword evidence="2" id="KW-1185">Reference proteome</keyword>
<accession>A0A2K8SFH5</accession>
<protein>
    <submittedName>
        <fullName evidence="1">Uncharacterized protein</fullName>
    </submittedName>
</protein>
<reference evidence="1 2" key="1">
    <citation type="submission" date="2017-12" db="EMBL/GenBank/DDBJ databases">
        <title>Complete genome sequence of Spiroplasma floricola 23-6 (ATCC 29989).</title>
        <authorList>
            <person name="Tsai Y.-M."/>
            <person name="Wu P.-S."/>
            <person name="Lo W.-S."/>
            <person name="Kuo C.-H."/>
        </authorList>
    </citation>
    <scope>NUCLEOTIDE SEQUENCE [LARGE SCALE GENOMIC DNA]</scope>
    <source>
        <strain evidence="1 2">23-6</strain>
    </source>
</reference>
<dbReference type="EMBL" id="CP025057">
    <property type="protein sequence ID" value="AUB32008.1"/>
    <property type="molecule type" value="Genomic_DNA"/>
</dbReference>
<proteinExistence type="predicted"/>
<evidence type="ECO:0000313" key="1">
    <source>
        <dbReference type="EMBL" id="AUB32008.1"/>
    </source>
</evidence>
<dbReference type="KEGG" id="sfz:SFLOR_v1c09600"/>
<sequence>MERFEKLDGLKVCIYVESEEGRLNLANKDDLEKFKKYSANWSDKEISDFMSNINETLDKLEKEFDK</sequence>
<dbReference type="AlphaFoldDB" id="A0A2K8SFH5"/>